<organism evidence="1 2">
    <name type="scientific">Pseudoramibacter alactolyticus ATCC 23263</name>
    <dbReference type="NCBI Taxonomy" id="887929"/>
    <lineage>
        <taxon>Bacteria</taxon>
        <taxon>Bacillati</taxon>
        <taxon>Bacillota</taxon>
        <taxon>Clostridia</taxon>
        <taxon>Eubacteriales</taxon>
        <taxon>Eubacteriaceae</taxon>
        <taxon>Pseudoramibacter</taxon>
    </lineage>
</organism>
<dbReference type="AlphaFoldDB" id="E6MIW3"/>
<protein>
    <submittedName>
        <fullName evidence="1">Uncharacterized protein</fullName>
    </submittedName>
</protein>
<evidence type="ECO:0000313" key="2">
    <source>
        <dbReference type="Proteomes" id="UP000004754"/>
    </source>
</evidence>
<dbReference type="EMBL" id="AEQN01000024">
    <property type="protein sequence ID" value="EFV00988.1"/>
    <property type="molecule type" value="Genomic_DNA"/>
</dbReference>
<dbReference type="Proteomes" id="UP000004754">
    <property type="component" value="Unassembled WGS sequence"/>
</dbReference>
<gene>
    <name evidence="1" type="ORF">HMP0721_1948</name>
</gene>
<dbReference type="HOGENOM" id="CLU_3172121_0_0_9"/>
<evidence type="ECO:0000313" key="1">
    <source>
        <dbReference type="EMBL" id="EFV00988.1"/>
    </source>
</evidence>
<comment type="caution">
    <text evidence="1">The sequence shown here is derived from an EMBL/GenBank/DDBJ whole genome shotgun (WGS) entry which is preliminary data.</text>
</comment>
<accession>E6MIW3</accession>
<sequence length="47" mass="5555">MTCKGAELKRLYRKPTRVREMLGAAENLKRLNRDPKNVWILGRRISD</sequence>
<proteinExistence type="predicted"/>
<name>E6MIW3_9FIRM</name>
<reference evidence="1 2" key="1">
    <citation type="submission" date="2010-12" db="EMBL/GenBank/DDBJ databases">
        <authorList>
            <person name="Muzny D."/>
            <person name="Qin X."/>
            <person name="Deng J."/>
            <person name="Jiang H."/>
            <person name="Liu Y."/>
            <person name="Qu J."/>
            <person name="Song X.-Z."/>
            <person name="Zhang L."/>
            <person name="Thornton R."/>
            <person name="Coyle M."/>
            <person name="Francisco L."/>
            <person name="Jackson L."/>
            <person name="Javaid M."/>
            <person name="Korchina V."/>
            <person name="Kovar C."/>
            <person name="Mata R."/>
            <person name="Mathew T."/>
            <person name="Ngo R."/>
            <person name="Nguyen L."/>
            <person name="Nguyen N."/>
            <person name="Okwuonu G."/>
            <person name="Ongeri F."/>
            <person name="Pham C."/>
            <person name="Simmons D."/>
            <person name="Wilczek-Boney K."/>
            <person name="Hale W."/>
            <person name="Jakkamsetti A."/>
            <person name="Pham P."/>
            <person name="Ruth R."/>
            <person name="San Lucas F."/>
            <person name="Warren J."/>
            <person name="Zhang J."/>
            <person name="Zhao Z."/>
            <person name="Zhou C."/>
            <person name="Zhu D."/>
            <person name="Lee S."/>
            <person name="Bess C."/>
            <person name="Blankenburg K."/>
            <person name="Forbes L."/>
            <person name="Fu Q."/>
            <person name="Gubbala S."/>
            <person name="Hirani K."/>
            <person name="Jayaseelan J.C."/>
            <person name="Lara F."/>
            <person name="Munidasa M."/>
            <person name="Palculict T."/>
            <person name="Patil S."/>
            <person name="Pu L.-L."/>
            <person name="Saada N."/>
            <person name="Tang L."/>
            <person name="Weissenberger G."/>
            <person name="Zhu Y."/>
            <person name="Hemphill L."/>
            <person name="Shang Y."/>
            <person name="Youmans B."/>
            <person name="Ayvaz T."/>
            <person name="Ross M."/>
            <person name="Santibanez J."/>
            <person name="Aqrawi P."/>
            <person name="Gross S."/>
            <person name="Joshi V."/>
            <person name="Fowler G."/>
            <person name="Nazareth L."/>
            <person name="Reid J."/>
            <person name="Worley K."/>
            <person name="Petrosino J."/>
            <person name="Highlander S."/>
            <person name="Gibbs R."/>
        </authorList>
    </citation>
    <scope>NUCLEOTIDE SEQUENCE [LARGE SCALE GENOMIC DNA]</scope>
    <source>
        <strain evidence="1 2">ATCC 23263</strain>
    </source>
</reference>
<keyword evidence="2" id="KW-1185">Reference proteome</keyword>